<keyword evidence="1 2" id="KW-0694">RNA-binding</keyword>
<dbReference type="InterPro" id="IPR035979">
    <property type="entry name" value="RBD_domain_sf"/>
</dbReference>
<evidence type="ECO:0000259" key="4">
    <source>
        <dbReference type="PROSITE" id="PS50102"/>
    </source>
</evidence>
<proteinExistence type="predicted"/>
<dbReference type="AlphaFoldDB" id="A0ABC9FCN4"/>
<evidence type="ECO:0000256" key="2">
    <source>
        <dbReference type="PROSITE-ProRule" id="PRU00176"/>
    </source>
</evidence>
<dbReference type="EMBL" id="OZ075116">
    <property type="protein sequence ID" value="CAL5073254.1"/>
    <property type="molecule type" value="Genomic_DNA"/>
</dbReference>
<dbReference type="InterPro" id="IPR000504">
    <property type="entry name" value="RRM_dom"/>
</dbReference>
<dbReference type="Pfam" id="PF00076">
    <property type="entry name" value="RRM_1"/>
    <property type="match status" value="1"/>
</dbReference>
<dbReference type="SMART" id="SM00360">
    <property type="entry name" value="RRM"/>
    <property type="match status" value="1"/>
</dbReference>
<dbReference type="SUPFAM" id="SSF54928">
    <property type="entry name" value="RNA-binding domain, RBD"/>
    <property type="match status" value="1"/>
</dbReference>
<evidence type="ECO:0000256" key="1">
    <source>
        <dbReference type="ARBA" id="ARBA00022884"/>
    </source>
</evidence>
<evidence type="ECO:0000313" key="6">
    <source>
        <dbReference type="Proteomes" id="UP001497457"/>
    </source>
</evidence>
<dbReference type="Proteomes" id="UP001497457">
    <property type="component" value="Chromosome 6rd"/>
</dbReference>
<name>A0ABC9FCN4_9POAL</name>
<evidence type="ECO:0000256" key="3">
    <source>
        <dbReference type="SAM" id="MobiDB-lite"/>
    </source>
</evidence>
<feature type="compositionally biased region" description="Basic and acidic residues" evidence="3">
    <location>
        <begin position="8"/>
        <end position="27"/>
    </location>
</feature>
<dbReference type="CDD" id="cd00590">
    <property type="entry name" value="RRM_SF"/>
    <property type="match status" value="1"/>
</dbReference>
<protein>
    <recommendedName>
        <fullName evidence="4">RRM domain-containing protein</fullName>
    </recommendedName>
</protein>
<organism evidence="5 6">
    <name type="scientific">Urochloa decumbens</name>
    <dbReference type="NCBI Taxonomy" id="240449"/>
    <lineage>
        <taxon>Eukaryota</taxon>
        <taxon>Viridiplantae</taxon>
        <taxon>Streptophyta</taxon>
        <taxon>Embryophyta</taxon>
        <taxon>Tracheophyta</taxon>
        <taxon>Spermatophyta</taxon>
        <taxon>Magnoliopsida</taxon>
        <taxon>Liliopsida</taxon>
        <taxon>Poales</taxon>
        <taxon>Poaceae</taxon>
        <taxon>PACMAD clade</taxon>
        <taxon>Panicoideae</taxon>
        <taxon>Panicodae</taxon>
        <taxon>Paniceae</taxon>
        <taxon>Melinidinae</taxon>
        <taxon>Urochloa</taxon>
    </lineage>
</organism>
<accession>A0ABC9FCN4</accession>
<feature type="domain" description="RRM" evidence="4">
    <location>
        <begin position="84"/>
        <end position="161"/>
    </location>
</feature>
<reference evidence="5 6" key="2">
    <citation type="submission" date="2024-10" db="EMBL/GenBank/DDBJ databases">
        <authorList>
            <person name="Ryan C."/>
        </authorList>
    </citation>
    <scope>NUCLEOTIDE SEQUENCE [LARGE SCALE GENOMIC DNA]</scope>
</reference>
<evidence type="ECO:0000313" key="5">
    <source>
        <dbReference type="EMBL" id="CAL5073254.1"/>
    </source>
</evidence>
<sequence length="166" mass="18338">MVVHQAAKNKEPAEDGEQERAGGTRARRDSADDACSICGARSHTEYFCAYNYMDGCLSVRACREQCSSSSPGRHAMAAQDSLRRFVRVTNVPSSLGDRELRRLFQRFGPLRKCVVSRAAPEGGAGFGFVTFDNRGDAEEAVNELNGHRVGDRTLRVDWAYPRAHQA</sequence>
<gene>
    <name evidence="5" type="ORF">URODEC1_LOCUS104497</name>
</gene>
<dbReference type="PROSITE" id="PS50102">
    <property type="entry name" value="RRM"/>
    <property type="match status" value="1"/>
</dbReference>
<dbReference type="InterPro" id="IPR012677">
    <property type="entry name" value="Nucleotide-bd_a/b_plait_sf"/>
</dbReference>
<reference evidence="6" key="1">
    <citation type="submission" date="2024-06" db="EMBL/GenBank/DDBJ databases">
        <authorList>
            <person name="Ryan C."/>
        </authorList>
    </citation>
    <scope>NUCLEOTIDE SEQUENCE [LARGE SCALE GENOMIC DNA]</scope>
</reference>
<dbReference type="GO" id="GO:0003723">
    <property type="term" value="F:RNA binding"/>
    <property type="evidence" value="ECO:0007669"/>
    <property type="project" value="UniProtKB-UniRule"/>
</dbReference>
<dbReference type="Gene3D" id="3.30.70.330">
    <property type="match status" value="1"/>
</dbReference>
<keyword evidence="6" id="KW-1185">Reference proteome</keyword>
<dbReference type="PANTHER" id="PTHR10352">
    <property type="entry name" value="EUKARYOTIC TRANSLATION INITIATION FACTOR 3 SUBUNIT G"/>
    <property type="match status" value="1"/>
</dbReference>
<feature type="region of interest" description="Disordered" evidence="3">
    <location>
        <begin position="1"/>
        <end position="27"/>
    </location>
</feature>